<protein>
    <submittedName>
        <fullName evidence="2">Predicted protein</fullName>
    </submittedName>
</protein>
<evidence type="ECO:0000313" key="2">
    <source>
        <dbReference type="EMBL" id="EFE76083.2"/>
    </source>
</evidence>
<dbReference type="AlphaFoldDB" id="D6ASW9"/>
<organism evidence="2 3">
    <name type="scientific">Streptomyces filamentosus NRRL 15998</name>
    <dbReference type="NCBI Taxonomy" id="457431"/>
    <lineage>
        <taxon>Bacteria</taxon>
        <taxon>Bacillati</taxon>
        <taxon>Actinomycetota</taxon>
        <taxon>Actinomycetes</taxon>
        <taxon>Kitasatosporales</taxon>
        <taxon>Streptomycetaceae</taxon>
        <taxon>Streptomyces</taxon>
    </lineage>
</organism>
<dbReference type="EMBL" id="DS999644">
    <property type="protein sequence ID" value="EFE76083.2"/>
    <property type="molecule type" value="Genomic_DNA"/>
</dbReference>
<sequence length="110" mass="11653">MDPAPRNGRSGLAYTQDEPLAAPLPARERTAPNRNSWSGGLPIGGGCEIRTHGDIAATTVFKTFGLSGGLCSPPQVRGLWTPRSDRLPRRRACYVPQRSTGCLVGLGAPL</sequence>
<evidence type="ECO:0000256" key="1">
    <source>
        <dbReference type="SAM" id="MobiDB-lite"/>
    </source>
</evidence>
<dbReference type="Proteomes" id="UP000003986">
    <property type="component" value="Unassembled WGS sequence"/>
</dbReference>
<evidence type="ECO:0000313" key="3">
    <source>
        <dbReference type="Proteomes" id="UP000003986"/>
    </source>
</evidence>
<feature type="region of interest" description="Disordered" evidence="1">
    <location>
        <begin position="1"/>
        <end position="43"/>
    </location>
</feature>
<reference evidence="3" key="1">
    <citation type="submission" date="2008-10" db="EMBL/GenBank/DDBJ databases">
        <authorList>
            <person name="Molnar K."/>
        </authorList>
    </citation>
    <scope>NUCLEOTIDE SEQUENCE [LARGE SCALE GENOMIC DNA]</scope>
    <source>
        <strain evidence="3">NRRL 15998</strain>
    </source>
</reference>
<accession>D6ASW9</accession>
<name>D6ASW9_STRFL</name>
<proteinExistence type="predicted"/>
<reference evidence="3" key="2">
    <citation type="submission" date="2008-12" db="EMBL/GenBank/DDBJ databases">
        <title>Annotation of Streptomyces roseosporus strain NRRL 15998.</title>
        <authorList>
            <consortium name="The Broad Institute Genome Sequencing Platform"/>
            <consortium name="Broad Institute Microbial Sequencing Center"/>
            <person name="Fischbach M."/>
            <person name="Ward D."/>
            <person name="Young S."/>
            <person name="Kodira C.D."/>
            <person name="Zeng Q."/>
            <person name="Koehrsen M."/>
            <person name="Godfrey P."/>
            <person name="Alvarado L."/>
            <person name="Berlin A.M."/>
            <person name="Borenstein D."/>
            <person name="Chen Z."/>
            <person name="Engels R."/>
            <person name="Freedman E."/>
            <person name="Gellesch M."/>
            <person name="Goldberg J."/>
            <person name="Griggs A."/>
            <person name="Gujja S."/>
            <person name="Heiman D.I."/>
            <person name="Hepburn T.A."/>
            <person name="Howarth C."/>
            <person name="Jen D."/>
            <person name="Larson L."/>
            <person name="Lewis B."/>
            <person name="Mehta T."/>
            <person name="Park D."/>
            <person name="Pearson M."/>
            <person name="Roberts A."/>
            <person name="Saif S."/>
            <person name="Shea T.D."/>
            <person name="Shenoy N."/>
            <person name="Sisk P."/>
            <person name="Stolte C."/>
            <person name="Sykes S.N."/>
            <person name="Walk T."/>
            <person name="White J."/>
            <person name="Yandava C."/>
            <person name="Straight P."/>
            <person name="Clardy J."/>
            <person name="Hung D."/>
            <person name="Kolter R."/>
            <person name="Mekalanos J."/>
            <person name="Walker S."/>
            <person name="Walsh C.T."/>
            <person name="Wieland B.L.C."/>
            <person name="Ilzarbe M."/>
            <person name="Galagan J."/>
            <person name="Nusbaum C."/>
            <person name="Birren B."/>
        </authorList>
    </citation>
    <scope>NUCLEOTIDE SEQUENCE [LARGE SCALE GENOMIC DNA]</scope>
    <source>
        <strain evidence="3">NRRL 15998</strain>
    </source>
</reference>
<gene>
    <name evidence="2" type="ORF">SSGG_03450</name>
</gene>